<feature type="transmembrane region" description="Helical" evidence="1">
    <location>
        <begin position="27"/>
        <end position="45"/>
    </location>
</feature>
<dbReference type="RefSeq" id="WP_075852842.1">
    <property type="nucleotide sequence ID" value="NZ_FMAC01000003.1"/>
</dbReference>
<dbReference type="EMBL" id="FMAC01000003">
    <property type="protein sequence ID" value="SCB18823.1"/>
    <property type="molecule type" value="Genomic_DNA"/>
</dbReference>
<proteinExistence type="predicted"/>
<accession>A0A1C3UTJ9</accession>
<name>A0A1C3UTJ9_9HYPH</name>
<gene>
    <name evidence="2" type="ORF">GA0061100_103185</name>
</gene>
<evidence type="ECO:0000256" key="1">
    <source>
        <dbReference type="SAM" id="Phobius"/>
    </source>
</evidence>
<organism evidence="2 3">
    <name type="scientific">Rhizobium hainanense</name>
    <dbReference type="NCBI Taxonomy" id="52131"/>
    <lineage>
        <taxon>Bacteria</taxon>
        <taxon>Pseudomonadati</taxon>
        <taxon>Pseudomonadota</taxon>
        <taxon>Alphaproteobacteria</taxon>
        <taxon>Hyphomicrobiales</taxon>
        <taxon>Rhizobiaceae</taxon>
        <taxon>Rhizobium/Agrobacterium group</taxon>
        <taxon>Rhizobium</taxon>
    </lineage>
</organism>
<dbReference type="OrthoDB" id="7777996at2"/>
<evidence type="ECO:0000313" key="2">
    <source>
        <dbReference type="EMBL" id="SCB18823.1"/>
    </source>
</evidence>
<keyword evidence="1" id="KW-0812">Transmembrane</keyword>
<feature type="transmembrane region" description="Helical" evidence="1">
    <location>
        <begin position="65"/>
        <end position="84"/>
    </location>
</feature>
<dbReference type="Proteomes" id="UP000186228">
    <property type="component" value="Unassembled WGS sequence"/>
</dbReference>
<protein>
    <submittedName>
        <fullName evidence="2">Uncharacterized protein</fullName>
    </submittedName>
</protein>
<reference evidence="3" key="1">
    <citation type="submission" date="2016-08" db="EMBL/GenBank/DDBJ databases">
        <authorList>
            <person name="Varghese N."/>
            <person name="Submissions Spin"/>
        </authorList>
    </citation>
    <scope>NUCLEOTIDE SEQUENCE [LARGE SCALE GENOMIC DNA]</scope>
    <source>
        <strain evidence="3">CCBAU 57015</strain>
    </source>
</reference>
<dbReference type="AlphaFoldDB" id="A0A1C3UTJ9"/>
<keyword evidence="3" id="KW-1185">Reference proteome</keyword>
<dbReference type="STRING" id="52131.GA0061100_103185"/>
<keyword evidence="1" id="KW-1133">Transmembrane helix</keyword>
<keyword evidence="1" id="KW-0472">Membrane</keyword>
<evidence type="ECO:0000313" key="3">
    <source>
        <dbReference type="Proteomes" id="UP000186228"/>
    </source>
</evidence>
<sequence>MFRSAESNERAGGRAAGPALPVIASRWLALAAAPSFALMTALSAYGAGGDIICSAQDSPMLSGMVPMYLLMSLFHCGPWLRLLAREGHDARVSS</sequence>